<dbReference type="AlphaFoldDB" id="A0A7S9L097"/>
<keyword evidence="2" id="KW-1185">Reference proteome</keyword>
<evidence type="ECO:0000313" key="2">
    <source>
        <dbReference type="Proteomes" id="UP000594759"/>
    </source>
</evidence>
<accession>A0A7S9L097</accession>
<gene>
    <name evidence="1" type="ORF">IZT61_02245</name>
</gene>
<dbReference type="Proteomes" id="UP000594759">
    <property type="component" value="Chromosome"/>
</dbReference>
<dbReference type="KEGG" id="pex:IZT61_02245"/>
<evidence type="ECO:0000313" key="1">
    <source>
        <dbReference type="EMBL" id="QPH40127.1"/>
    </source>
</evidence>
<name>A0A7S9L097_9SPHI</name>
<organism evidence="1 2">
    <name type="scientific">Pedobacter endophyticus</name>
    <dbReference type="NCBI Taxonomy" id="2789740"/>
    <lineage>
        <taxon>Bacteria</taxon>
        <taxon>Pseudomonadati</taxon>
        <taxon>Bacteroidota</taxon>
        <taxon>Sphingobacteriia</taxon>
        <taxon>Sphingobacteriales</taxon>
        <taxon>Sphingobacteriaceae</taxon>
        <taxon>Pedobacter</taxon>
    </lineage>
</organism>
<sequence length="67" mass="7875">MTDLKFARLFDCSALVRFQKKLFRVKIYDSVKKTVLTIPAFLPPQLLAARFQRQKKTASKKSQRFKP</sequence>
<proteinExistence type="predicted"/>
<reference evidence="1 2" key="1">
    <citation type="submission" date="2020-11" db="EMBL/GenBank/DDBJ databases">
        <title>Pedobacter endophytica, an endophytic bacteria isolated form Carex pumila.</title>
        <authorList>
            <person name="Peng Y."/>
            <person name="Jiang L."/>
            <person name="Lee J."/>
        </authorList>
    </citation>
    <scope>NUCLEOTIDE SEQUENCE [LARGE SCALE GENOMIC DNA]</scope>
    <source>
        <strain evidence="1 2">JBR3-12</strain>
    </source>
</reference>
<dbReference type="RefSeq" id="WP_196099583.1">
    <property type="nucleotide sequence ID" value="NZ_CP064939.1"/>
</dbReference>
<protein>
    <submittedName>
        <fullName evidence="1">Uncharacterized protein</fullName>
    </submittedName>
</protein>
<dbReference type="EMBL" id="CP064939">
    <property type="protein sequence ID" value="QPH40127.1"/>
    <property type="molecule type" value="Genomic_DNA"/>
</dbReference>